<feature type="compositionally biased region" description="Gly residues" evidence="1">
    <location>
        <begin position="118"/>
        <end position="128"/>
    </location>
</feature>
<evidence type="ECO:0000313" key="3">
    <source>
        <dbReference type="Proteomes" id="UP000422736"/>
    </source>
</evidence>
<feature type="compositionally biased region" description="Acidic residues" evidence="1">
    <location>
        <begin position="271"/>
        <end position="305"/>
    </location>
</feature>
<feature type="region of interest" description="Disordered" evidence="1">
    <location>
        <begin position="168"/>
        <end position="354"/>
    </location>
</feature>
<feature type="compositionally biased region" description="Basic and acidic residues" evidence="1">
    <location>
        <begin position="306"/>
        <end position="328"/>
    </location>
</feature>
<feature type="compositionally biased region" description="Basic and acidic residues" evidence="1">
    <location>
        <begin position="243"/>
        <end position="253"/>
    </location>
</feature>
<dbReference type="Proteomes" id="UP000422736">
    <property type="component" value="Chromosome 7"/>
</dbReference>
<accession>A0ABX6F4V3</accession>
<name>A0ABX6F4V3_KLUMA</name>
<feature type="compositionally biased region" description="Polar residues" evidence="1">
    <location>
        <begin position="225"/>
        <end position="237"/>
    </location>
</feature>
<feature type="compositionally biased region" description="Polar residues" evidence="1">
    <location>
        <begin position="404"/>
        <end position="413"/>
    </location>
</feature>
<gene>
    <name evidence="2" type="ORF">FIM1_4740</name>
</gene>
<feature type="compositionally biased region" description="Polar residues" evidence="1">
    <location>
        <begin position="342"/>
        <end position="354"/>
    </location>
</feature>
<sequence length="458" mass="52050">MQVPCELRSGLETYRLKSVLGNDNGSVIYCAQNSNGSNLVLVETNKLLAANQKKQRRDGYKDRFYDEQRTRTFTVYGQEYLSMEGDNYFDYSTDDVSSSGSRDTYDSDHSRSPVGDAKGQGAGKGKGTVGQLEDVAGDQHIVFNDSAEMKPCNNVLARLKCKHVMRTPMQKISRPEEEEEEDDDDDDDDDDEEDEDQEEEEDDDDDDDDGQPGSLPKFKGYEPTSILSKSTDAQASINIAEASHPKASNETKKRAMSFPRTPIPKVFSESEQSEEEEDEEEEEESDEDEDEEEEEEEEEDIDDSSLEMKRTVKKKLNDSREYITKSLKDDDDDLSEFSSTSNINHTGGDSATDINFVSPSVFLSEIPHRRPVESRFQVRHVDRVEDEPVRPYPRPSFLEHVRRSSSNNTNTHIPESDNSSRNRSKSLNTKCGMELNFHLDSSKMLNRRKTKASLERLT</sequence>
<evidence type="ECO:0000313" key="2">
    <source>
        <dbReference type="EMBL" id="QGN18412.1"/>
    </source>
</evidence>
<evidence type="ECO:0000256" key="1">
    <source>
        <dbReference type="SAM" id="MobiDB-lite"/>
    </source>
</evidence>
<proteinExistence type="predicted"/>
<reference evidence="2 3" key="1">
    <citation type="submission" date="2016-03" db="EMBL/GenBank/DDBJ databases">
        <title>How can Kluyveromyces marxianus grow so fast - potential evolutionary course in Saccharomyces Complex revealed by comparative genomics.</title>
        <authorList>
            <person name="Mo W."/>
            <person name="Lu W."/>
            <person name="Yang X."/>
            <person name="Qi J."/>
            <person name="Lv H."/>
        </authorList>
    </citation>
    <scope>NUCLEOTIDE SEQUENCE [LARGE SCALE GENOMIC DNA]</scope>
    <source>
        <strain evidence="2 3">FIM1</strain>
    </source>
</reference>
<feature type="region of interest" description="Disordered" evidence="1">
    <location>
        <begin position="94"/>
        <end position="130"/>
    </location>
</feature>
<feature type="compositionally biased region" description="Acidic residues" evidence="1">
    <location>
        <begin position="176"/>
        <end position="210"/>
    </location>
</feature>
<protein>
    <submittedName>
        <fullName evidence="2">Uncharacterized protein</fullName>
    </submittedName>
</protein>
<feature type="region of interest" description="Disordered" evidence="1">
    <location>
        <begin position="379"/>
        <end position="426"/>
    </location>
</feature>
<feature type="compositionally biased region" description="Basic and acidic residues" evidence="1">
    <location>
        <begin position="379"/>
        <end position="389"/>
    </location>
</feature>
<dbReference type="EMBL" id="CP015061">
    <property type="protein sequence ID" value="QGN18412.1"/>
    <property type="molecule type" value="Genomic_DNA"/>
</dbReference>
<keyword evidence="3" id="KW-1185">Reference proteome</keyword>
<organism evidence="2 3">
    <name type="scientific">Kluyveromyces marxianus</name>
    <name type="common">Yeast</name>
    <name type="synonym">Candida kefyr</name>
    <dbReference type="NCBI Taxonomy" id="4911"/>
    <lineage>
        <taxon>Eukaryota</taxon>
        <taxon>Fungi</taxon>
        <taxon>Dikarya</taxon>
        <taxon>Ascomycota</taxon>
        <taxon>Saccharomycotina</taxon>
        <taxon>Saccharomycetes</taxon>
        <taxon>Saccharomycetales</taxon>
        <taxon>Saccharomycetaceae</taxon>
        <taxon>Kluyveromyces</taxon>
    </lineage>
</organism>